<accession>A0A1I8BNX2</accession>
<protein>
    <submittedName>
        <fullName evidence="2">Uncharacterized protein</fullName>
    </submittedName>
</protein>
<reference evidence="2" key="1">
    <citation type="submission" date="2016-11" db="UniProtKB">
        <authorList>
            <consortium name="WormBaseParasite"/>
        </authorList>
    </citation>
    <scope>IDENTIFICATION</scope>
</reference>
<name>A0A1I8BNX2_MELHA</name>
<evidence type="ECO:0000313" key="1">
    <source>
        <dbReference type="Proteomes" id="UP000095281"/>
    </source>
</evidence>
<proteinExistence type="predicted"/>
<sequence length="73" mass="8666">MEEEDICENDLVDYPQTILYNNRAGKKRPTYFEKQQENEERYLNNAILNISEEEENELDIGIFTNADFLGLDF</sequence>
<organism evidence="1 2">
    <name type="scientific">Meloidogyne hapla</name>
    <name type="common">Root-knot nematode worm</name>
    <dbReference type="NCBI Taxonomy" id="6305"/>
    <lineage>
        <taxon>Eukaryota</taxon>
        <taxon>Metazoa</taxon>
        <taxon>Ecdysozoa</taxon>
        <taxon>Nematoda</taxon>
        <taxon>Chromadorea</taxon>
        <taxon>Rhabditida</taxon>
        <taxon>Tylenchina</taxon>
        <taxon>Tylenchomorpha</taxon>
        <taxon>Tylenchoidea</taxon>
        <taxon>Meloidogynidae</taxon>
        <taxon>Meloidogyninae</taxon>
        <taxon>Meloidogyne</taxon>
    </lineage>
</organism>
<dbReference type="AlphaFoldDB" id="A0A1I8BNX2"/>
<evidence type="ECO:0000313" key="2">
    <source>
        <dbReference type="WBParaSite" id="MhA1_Contig354.frz3.gene67"/>
    </source>
</evidence>
<dbReference type="Proteomes" id="UP000095281">
    <property type="component" value="Unplaced"/>
</dbReference>
<dbReference type="WBParaSite" id="MhA1_Contig354.frz3.gene67">
    <property type="protein sequence ID" value="MhA1_Contig354.frz3.gene67"/>
    <property type="gene ID" value="MhA1_Contig354.frz3.gene67"/>
</dbReference>
<keyword evidence="1" id="KW-1185">Reference proteome</keyword>